<keyword evidence="1" id="KW-0175">Coiled coil</keyword>
<dbReference type="EMBL" id="WHUW01000565">
    <property type="protein sequence ID" value="KAF8414377.1"/>
    <property type="molecule type" value="Genomic_DNA"/>
</dbReference>
<comment type="caution">
    <text evidence="2">The sequence shown here is derived from an EMBL/GenBank/DDBJ whole genome shotgun (WGS) entry which is preliminary data.</text>
</comment>
<proteinExistence type="predicted"/>
<evidence type="ECO:0000313" key="3">
    <source>
        <dbReference type="Proteomes" id="UP001194468"/>
    </source>
</evidence>
<keyword evidence="3" id="KW-1185">Reference proteome</keyword>
<evidence type="ECO:0000256" key="1">
    <source>
        <dbReference type="SAM" id="Coils"/>
    </source>
</evidence>
<gene>
    <name evidence="2" type="ORF">L210DRAFT_3659427</name>
</gene>
<organism evidence="2 3">
    <name type="scientific">Boletus edulis BED1</name>
    <dbReference type="NCBI Taxonomy" id="1328754"/>
    <lineage>
        <taxon>Eukaryota</taxon>
        <taxon>Fungi</taxon>
        <taxon>Dikarya</taxon>
        <taxon>Basidiomycota</taxon>
        <taxon>Agaricomycotina</taxon>
        <taxon>Agaricomycetes</taxon>
        <taxon>Agaricomycetidae</taxon>
        <taxon>Boletales</taxon>
        <taxon>Boletineae</taxon>
        <taxon>Boletaceae</taxon>
        <taxon>Boletoideae</taxon>
        <taxon>Boletus</taxon>
    </lineage>
</organism>
<accession>A0AAD4B9W3</accession>
<evidence type="ECO:0000313" key="2">
    <source>
        <dbReference type="EMBL" id="KAF8414377.1"/>
    </source>
</evidence>
<sequence>MSAEIQMSQRAVPADRSFQDIHRRPTIIQTSRAPIADLLLEYVEKARQLDGSAIDNAFAKEHPFLYRIRCSSNLLSAPQRKSKIIEFLASKRALISQLVKLETLYDSLRAEMREEEGRDATDAFCRANYGVGDGWDAESVLAIAYMELTFQPLSFPGLDARAPS</sequence>
<name>A0AAD4B9W3_BOLED</name>
<reference evidence="2" key="1">
    <citation type="submission" date="2019-10" db="EMBL/GenBank/DDBJ databases">
        <authorList>
            <consortium name="DOE Joint Genome Institute"/>
            <person name="Kuo A."/>
            <person name="Miyauchi S."/>
            <person name="Kiss E."/>
            <person name="Drula E."/>
            <person name="Kohler A."/>
            <person name="Sanchez-Garcia M."/>
            <person name="Andreopoulos B."/>
            <person name="Barry K.W."/>
            <person name="Bonito G."/>
            <person name="Buee M."/>
            <person name="Carver A."/>
            <person name="Chen C."/>
            <person name="Cichocki N."/>
            <person name="Clum A."/>
            <person name="Culley D."/>
            <person name="Crous P.W."/>
            <person name="Fauchery L."/>
            <person name="Girlanda M."/>
            <person name="Hayes R."/>
            <person name="Keri Z."/>
            <person name="LaButti K."/>
            <person name="Lipzen A."/>
            <person name="Lombard V."/>
            <person name="Magnuson J."/>
            <person name="Maillard F."/>
            <person name="Morin E."/>
            <person name="Murat C."/>
            <person name="Nolan M."/>
            <person name="Ohm R."/>
            <person name="Pangilinan J."/>
            <person name="Pereira M."/>
            <person name="Perotto S."/>
            <person name="Peter M."/>
            <person name="Riley R."/>
            <person name="Sitrit Y."/>
            <person name="Stielow B."/>
            <person name="Szollosi G."/>
            <person name="Zifcakova L."/>
            <person name="Stursova M."/>
            <person name="Spatafora J.W."/>
            <person name="Tedersoo L."/>
            <person name="Vaario L.-M."/>
            <person name="Yamada A."/>
            <person name="Yan M."/>
            <person name="Wang P."/>
            <person name="Xu J."/>
            <person name="Bruns T."/>
            <person name="Baldrian P."/>
            <person name="Vilgalys R."/>
            <person name="Henrissat B."/>
            <person name="Grigoriev I.V."/>
            <person name="Hibbett D."/>
            <person name="Nagy L.G."/>
            <person name="Martin F.M."/>
        </authorList>
    </citation>
    <scope>NUCLEOTIDE SEQUENCE</scope>
    <source>
        <strain evidence="2">BED1</strain>
    </source>
</reference>
<reference evidence="2" key="2">
    <citation type="journal article" date="2020" name="Nat. Commun.">
        <title>Large-scale genome sequencing of mycorrhizal fungi provides insights into the early evolution of symbiotic traits.</title>
        <authorList>
            <person name="Miyauchi S."/>
            <person name="Kiss E."/>
            <person name="Kuo A."/>
            <person name="Drula E."/>
            <person name="Kohler A."/>
            <person name="Sanchez-Garcia M."/>
            <person name="Morin E."/>
            <person name="Andreopoulos B."/>
            <person name="Barry K.W."/>
            <person name="Bonito G."/>
            <person name="Buee M."/>
            <person name="Carver A."/>
            <person name="Chen C."/>
            <person name="Cichocki N."/>
            <person name="Clum A."/>
            <person name="Culley D."/>
            <person name="Crous P.W."/>
            <person name="Fauchery L."/>
            <person name="Girlanda M."/>
            <person name="Hayes R.D."/>
            <person name="Keri Z."/>
            <person name="LaButti K."/>
            <person name="Lipzen A."/>
            <person name="Lombard V."/>
            <person name="Magnuson J."/>
            <person name="Maillard F."/>
            <person name="Murat C."/>
            <person name="Nolan M."/>
            <person name="Ohm R.A."/>
            <person name="Pangilinan J."/>
            <person name="Pereira M.F."/>
            <person name="Perotto S."/>
            <person name="Peter M."/>
            <person name="Pfister S."/>
            <person name="Riley R."/>
            <person name="Sitrit Y."/>
            <person name="Stielow J.B."/>
            <person name="Szollosi G."/>
            <person name="Zifcakova L."/>
            <person name="Stursova M."/>
            <person name="Spatafora J.W."/>
            <person name="Tedersoo L."/>
            <person name="Vaario L.M."/>
            <person name="Yamada A."/>
            <person name="Yan M."/>
            <person name="Wang P."/>
            <person name="Xu J."/>
            <person name="Bruns T."/>
            <person name="Baldrian P."/>
            <person name="Vilgalys R."/>
            <person name="Dunand C."/>
            <person name="Henrissat B."/>
            <person name="Grigoriev I.V."/>
            <person name="Hibbett D."/>
            <person name="Nagy L.G."/>
            <person name="Martin F.M."/>
        </authorList>
    </citation>
    <scope>NUCLEOTIDE SEQUENCE</scope>
    <source>
        <strain evidence="2">BED1</strain>
    </source>
</reference>
<protein>
    <submittedName>
        <fullName evidence="2">Uncharacterized protein</fullName>
    </submittedName>
</protein>
<feature type="coiled-coil region" evidence="1">
    <location>
        <begin position="91"/>
        <end position="118"/>
    </location>
</feature>
<dbReference type="AlphaFoldDB" id="A0AAD4B9W3"/>
<dbReference type="Proteomes" id="UP001194468">
    <property type="component" value="Unassembled WGS sequence"/>
</dbReference>